<dbReference type="Gene3D" id="1.20.58.1290">
    <property type="entry name" value="CarD-like, C-terminal domain"/>
    <property type="match status" value="1"/>
</dbReference>
<evidence type="ECO:0000313" key="2">
    <source>
        <dbReference type="EMBL" id="HET98292.1"/>
    </source>
</evidence>
<reference evidence="2" key="1">
    <citation type="journal article" date="2020" name="mSystems">
        <title>Genome- and Community-Level Interaction Insights into Carbon Utilization and Element Cycling Functions of Hydrothermarchaeota in Hydrothermal Sediment.</title>
        <authorList>
            <person name="Zhou Z."/>
            <person name="Liu Y."/>
            <person name="Xu W."/>
            <person name="Pan J."/>
            <person name="Luo Z.H."/>
            <person name="Li M."/>
        </authorList>
    </citation>
    <scope>NUCLEOTIDE SEQUENCE [LARGE SCALE GENOMIC DNA]</scope>
    <source>
        <strain evidence="2">SpSt-1224</strain>
    </source>
</reference>
<dbReference type="InterPro" id="IPR052531">
    <property type="entry name" value="CarD-like_regulator"/>
</dbReference>
<dbReference type="PANTHER" id="PTHR38447:SF1">
    <property type="entry name" value="RNA POLYMERASE-BINDING TRANSCRIPTION FACTOR CARD"/>
    <property type="match status" value="1"/>
</dbReference>
<evidence type="ECO:0000259" key="1">
    <source>
        <dbReference type="SMART" id="SM01058"/>
    </source>
</evidence>
<organism evidence="2">
    <name type="scientific">Desulfurivibrio alkaliphilus</name>
    <dbReference type="NCBI Taxonomy" id="427923"/>
    <lineage>
        <taxon>Bacteria</taxon>
        <taxon>Pseudomonadati</taxon>
        <taxon>Thermodesulfobacteriota</taxon>
        <taxon>Desulfobulbia</taxon>
        <taxon>Desulfobulbales</taxon>
        <taxon>Desulfobulbaceae</taxon>
        <taxon>Desulfurivibrio</taxon>
    </lineage>
</organism>
<dbReference type="Pfam" id="PF21095">
    <property type="entry name" value="CarD_C"/>
    <property type="match status" value="1"/>
</dbReference>
<proteinExistence type="predicted"/>
<dbReference type="Pfam" id="PF02559">
    <property type="entry name" value="CarD_TRCF_RID"/>
    <property type="match status" value="1"/>
</dbReference>
<protein>
    <submittedName>
        <fullName evidence="2">CarD family transcriptional regulator</fullName>
    </submittedName>
</protein>
<dbReference type="Gene3D" id="2.40.10.170">
    <property type="match status" value="1"/>
</dbReference>
<dbReference type="GO" id="GO:0009303">
    <property type="term" value="P:rRNA transcription"/>
    <property type="evidence" value="ECO:0007669"/>
    <property type="project" value="TreeGrafter"/>
</dbReference>
<dbReference type="EMBL" id="DSDS01000142">
    <property type="protein sequence ID" value="HET98292.1"/>
    <property type="molecule type" value="Genomic_DNA"/>
</dbReference>
<name>A0A7C2XN05_9BACT</name>
<dbReference type="AlphaFoldDB" id="A0A7C2XN05"/>
<dbReference type="Proteomes" id="UP000885986">
    <property type="component" value="Unassembled WGS sequence"/>
</dbReference>
<dbReference type="InterPro" id="IPR003711">
    <property type="entry name" value="CarD-like/TRCF_RID"/>
</dbReference>
<dbReference type="InterPro" id="IPR048792">
    <property type="entry name" value="CarD_C"/>
</dbReference>
<dbReference type="SUPFAM" id="SSF141259">
    <property type="entry name" value="CarD-like"/>
    <property type="match status" value="1"/>
</dbReference>
<comment type="caution">
    <text evidence="2">The sequence shown here is derived from an EMBL/GenBank/DDBJ whole genome shotgun (WGS) entry which is preliminary data.</text>
</comment>
<gene>
    <name evidence="2" type="ORF">ENN98_06320</name>
</gene>
<accession>A0A7C2XN05</accession>
<feature type="domain" description="CarD-like/TRCF RNAP-interacting" evidence="1">
    <location>
        <begin position="7"/>
        <end position="118"/>
    </location>
</feature>
<sequence length="165" mass="18585">MSMALGVFRVGDMAVYPAHGVGKIESIESRCIGELEQSFYVMRIVDSNMTVMIPTKSCKTVGLRNIISAGDVKKVFDILNERGMEPESQPWNQRYREYMGKIKTGSVFEIAAVLRDLLLLREDKELSFGERKMVDTAKSLLIKEIALAKETEEEQVAASIDRIFS</sequence>
<dbReference type="SMART" id="SM01058">
    <property type="entry name" value="CarD_TRCF"/>
    <property type="match status" value="1"/>
</dbReference>
<dbReference type="PANTHER" id="PTHR38447">
    <property type="entry name" value="TRANSCRIPTION FACTOR YDEB-RELATED"/>
    <property type="match status" value="1"/>
</dbReference>
<dbReference type="InterPro" id="IPR042215">
    <property type="entry name" value="CarD-like_C"/>
</dbReference>
<dbReference type="InterPro" id="IPR036101">
    <property type="entry name" value="CarD-like/TRCF_RID_sf"/>
</dbReference>